<keyword evidence="3" id="KW-1185">Reference proteome</keyword>
<dbReference type="EMBL" id="QJJR01000006">
    <property type="protein sequence ID" value="PXW91010.1"/>
    <property type="molecule type" value="Genomic_DNA"/>
</dbReference>
<evidence type="ECO:0000313" key="2">
    <source>
        <dbReference type="EMBL" id="PXW91010.1"/>
    </source>
</evidence>
<keyword evidence="1" id="KW-1133">Transmembrane helix</keyword>
<reference evidence="2 3" key="1">
    <citation type="submission" date="2018-05" db="EMBL/GenBank/DDBJ databases">
        <title>Genomic Encyclopedia of Type Strains, Phase IV (KMG-IV): sequencing the most valuable type-strain genomes for metagenomic binning, comparative biology and taxonomic classification.</title>
        <authorList>
            <person name="Goeker M."/>
        </authorList>
    </citation>
    <scope>NUCLEOTIDE SEQUENCE [LARGE SCALE GENOMIC DNA]</scope>
    <source>
        <strain evidence="2 3">DSM 22440</strain>
    </source>
</reference>
<evidence type="ECO:0000256" key="1">
    <source>
        <dbReference type="SAM" id="Phobius"/>
    </source>
</evidence>
<feature type="transmembrane region" description="Helical" evidence="1">
    <location>
        <begin position="36"/>
        <end position="56"/>
    </location>
</feature>
<accession>A0A2V3WAB6</accession>
<keyword evidence="1" id="KW-0812">Transmembrane</keyword>
<feature type="transmembrane region" description="Helical" evidence="1">
    <location>
        <begin position="68"/>
        <end position="87"/>
    </location>
</feature>
<evidence type="ECO:0000313" key="3">
    <source>
        <dbReference type="Proteomes" id="UP000247922"/>
    </source>
</evidence>
<organism evidence="2 3">
    <name type="scientific">Streptohalobacillus salinus</name>
    <dbReference type="NCBI Taxonomy" id="621096"/>
    <lineage>
        <taxon>Bacteria</taxon>
        <taxon>Bacillati</taxon>
        <taxon>Bacillota</taxon>
        <taxon>Bacilli</taxon>
        <taxon>Bacillales</taxon>
        <taxon>Bacillaceae</taxon>
        <taxon>Streptohalobacillus</taxon>
    </lineage>
</organism>
<keyword evidence="1" id="KW-0472">Membrane</keyword>
<name>A0A2V3WAB6_9BACI</name>
<sequence>MKNRLIRWAPHLLLIVLMFILNYIYLPAFTIQSPGFRFFIAFFFVALLIIEVGIDVSFQRKQISRIKYGILALPILLVGLTFVIQLFNSPFFRATDYAELIEVEEKDFETDFFQMDTEQIPMMDRDTAERLGSRRIGSMSELVSQFVPANTYTQINIDNAPFRVTPLEYAGFMQWFNNRNEGIPNYLKVDMVSGDVVVEELENEIKYSHSERFSRNVKRHLRKNYPTLMFRDPSFEVDDTGHPHYVATTYENKFLFTQQEPSGVIILDAVTGETSAYALDEMPTWMDRIYSAELIIRQLNYRGQYTSGYLNSVFQKRGVTRTTEGYNYLPMNDDIYLYTGVTSVNRDASNIGFYLVNLRTKETEYYPVTSADEYSAMESAEGSLQQMRYTSTFPLLINLNDRPFYISSLKDDSGLVRAYALVDAQDYQKVLTSDTVEGLIEQVNGNTETPIEVEEIETDEALTTITGQVENISQAVRSGDTIYYFMIDGSIYKASIDLSDALPFINQGDNIEGDVNEDNDFRSITVNP</sequence>
<dbReference type="AlphaFoldDB" id="A0A2V3WAB6"/>
<feature type="transmembrane region" description="Helical" evidence="1">
    <location>
        <begin position="12"/>
        <end position="30"/>
    </location>
</feature>
<dbReference type="Proteomes" id="UP000247922">
    <property type="component" value="Unassembled WGS sequence"/>
</dbReference>
<comment type="caution">
    <text evidence="2">The sequence shown here is derived from an EMBL/GenBank/DDBJ whole genome shotgun (WGS) entry which is preliminary data.</text>
</comment>
<protein>
    <submittedName>
        <fullName evidence="2">Uncharacterized protein</fullName>
    </submittedName>
</protein>
<proteinExistence type="predicted"/>
<dbReference type="RefSeq" id="WP_110251347.1">
    <property type="nucleotide sequence ID" value="NZ_QJJR01000006.1"/>
</dbReference>
<gene>
    <name evidence="2" type="ORF">DES38_10644</name>
</gene>
<dbReference type="OrthoDB" id="3169575at2"/>